<feature type="region of interest" description="Disordered" evidence="1">
    <location>
        <begin position="28"/>
        <end position="95"/>
    </location>
</feature>
<organism evidence="3 4">
    <name type="scientific">Pseudomonas kitaguniensis</name>
    <dbReference type="NCBI Taxonomy" id="2607908"/>
    <lineage>
        <taxon>Bacteria</taxon>
        <taxon>Pseudomonadati</taxon>
        <taxon>Pseudomonadota</taxon>
        <taxon>Gammaproteobacteria</taxon>
        <taxon>Pseudomonadales</taxon>
        <taxon>Pseudomonadaceae</taxon>
        <taxon>Pseudomonas</taxon>
    </lineage>
</organism>
<evidence type="ECO:0000256" key="2">
    <source>
        <dbReference type="SAM" id="SignalP"/>
    </source>
</evidence>
<reference evidence="3 4" key="1">
    <citation type="journal article" date="2020" name="Int. J. Syst. Evol. Microbiol.">
        <title>Pseudomonas kitaguniensis sp. nov., a pathogen causing bacterial rot of Welsh onion in Japan.</title>
        <authorList>
            <person name="Sawada H."/>
            <person name="Fujikawa T."/>
            <person name="Nishiwaki Y."/>
            <person name="Horita H."/>
        </authorList>
    </citation>
    <scope>NUCLEOTIDE SEQUENCE [LARGE SCALE GENOMIC DNA]</scope>
    <source>
        <strain evidence="3 4">MAFF 212408</strain>
    </source>
</reference>
<comment type="caution">
    <text evidence="3">The sequence shown here is derived from an EMBL/GenBank/DDBJ whole genome shotgun (WGS) entry which is preliminary data.</text>
</comment>
<protein>
    <submittedName>
        <fullName evidence="3">Uncharacterized protein</fullName>
    </submittedName>
</protein>
<accession>A0A5N7KNB5</accession>
<sequence>MKTRSSQRILLIVGFSAVLSGPAFAAFGDSPNPSATAVSGANAAGSALPPGTYPSSPADSDKKTTTPPKDQKAPSAGTSTHKPSDKKPKKATPAP</sequence>
<feature type="compositionally biased region" description="Basic and acidic residues" evidence="1">
    <location>
        <begin position="59"/>
        <end position="72"/>
    </location>
</feature>
<feature type="signal peptide" evidence="2">
    <location>
        <begin position="1"/>
        <end position="25"/>
    </location>
</feature>
<evidence type="ECO:0000313" key="4">
    <source>
        <dbReference type="Proteomes" id="UP000326112"/>
    </source>
</evidence>
<reference evidence="3 4" key="2">
    <citation type="journal article" date="2023" name="Plant Pathol.">
        <title>Dismantling and reorganizing Pseudomonas marginalis sensu#lato.</title>
        <authorList>
            <person name="Sawada H."/>
            <person name="Fujikawa T."/>
            <person name="Satou M."/>
        </authorList>
    </citation>
    <scope>NUCLEOTIDE SEQUENCE [LARGE SCALE GENOMIC DNA]</scope>
    <source>
        <strain evidence="3 4">MAFF 212408</strain>
    </source>
</reference>
<dbReference type="Proteomes" id="UP000326112">
    <property type="component" value="Unassembled WGS sequence"/>
</dbReference>
<keyword evidence="4" id="KW-1185">Reference proteome</keyword>
<proteinExistence type="predicted"/>
<dbReference type="EMBL" id="VUAZ01000083">
    <property type="protein sequence ID" value="MPR03255.1"/>
    <property type="molecule type" value="Genomic_DNA"/>
</dbReference>
<name>A0A5N7KNB5_9PSED</name>
<evidence type="ECO:0000313" key="3">
    <source>
        <dbReference type="EMBL" id="MPR03255.1"/>
    </source>
</evidence>
<gene>
    <name evidence="3" type="ORF">F0169_14955</name>
</gene>
<keyword evidence="2" id="KW-0732">Signal</keyword>
<feature type="chain" id="PRO_5045510707" evidence="2">
    <location>
        <begin position="26"/>
        <end position="95"/>
    </location>
</feature>
<evidence type="ECO:0000256" key="1">
    <source>
        <dbReference type="SAM" id="MobiDB-lite"/>
    </source>
</evidence>
<dbReference type="RefSeq" id="WP_152746947.1">
    <property type="nucleotide sequence ID" value="NZ_VUAZ01000083.1"/>
</dbReference>